<dbReference type="HOGENOM" id="CLU_109712_0_0_12"/>
<evidence type="ECO:0008006" key="3">
    <source>
        <dbReference type="Google" id="ProtNLM"/>
    </source>
</evidence>
<dbReference type="InterPro" id="IPR004180">
    <property type="entry name" value="DUF226_BOR_spp"/>
</dbReference>
<dbReference type="Pfam" id="PF02890">
    <property type="entry name" value="DUF226"/>
    <property type="match status" value="1"/>
</dbReference>
<protein>
    <recommendedName>
        <fullName evidence="3">Borrelia family protein</fullName>
    </recommendedName>
</protein>
<dbReference type="EnsemblBacteria" id="AAC66365">
    <property type="protein sequence ID" value="AAC66365"/>
    <property type="gene ID" value="BB_F14"/>
</dbReference>
<gene>
    <name evidence="1" type="ordered locus">BB_F14</name>
</gene>
<geneLocation type="plasmid" evidence="1 2">
    <name>lp28-1</name>
</geneLocation>
<dbReference type="PATRIC" id="fig|224326.49.peg.1305"/>
<dbReference type="Proteomes" id="UP000001807">
    <property type="component" value="Plasmid lp28-1"/>
</dbReference>
<evidence type="ECO:0000313" key="1">
    <source>
        <dbReference type="EMBL" id="AAC66365.2"/>
    </source>
</evidence>
<name>O51021_BORBU</name>
<reference evidence="1 2" key="1">
    <citation type="journal article" date="1997" name="Nature">
        <title>Genomic sequence of a Lyme disease spirochaete, Borrelia burgdorferi.</title>
        <authorList>
            <person name="Fraser C.M."/>
            <person name="Casjens S."/>
            <person name="Huang W.M."/>
            <person name="Sutton G.G."/>
            <person name="Clayton R."/>
            <person name="Lathigra R."/>
            <person name="White O."/>
            <person name="Ketchum K.A."/>
            <person name="Dodson R."/>
            <person name="Hickey E.K."/>
            <person name="Gwinn M."/>
            <person name="Dougherty B."/>
            <person name="Tomb J.F."/>
            <person name="Fleischmann R.D."/>
            <person name="Richardson D."/>
            <person name="Peterson J."/>
            <person name="Kerlavage A.R."/>
            <person name="Quackenbush J."/>
            <person name="Salzberg S."/>
            <person name="Hanson M."/>
            <person name="van Vugt R."/>
            <person name="Palmer N."/>
            <person name="Adams M.D."/>
            <person name="Gocayne J."/>
            <person name="Weidman J."/>
            <person name="Utterback T."/>
            <person name="Watthey L."/>
            <person name="McDonald L."/>
            <person name="Artiach P."/>
            <person name="Bowman C."/>
            <person name="Garland S."/>
            <person name="Fuji C."/>
            <person name="Cotton M.D."/>
            <person name="Horst K."/>
            <person name="Roberts K."/>
            <person name="Hatch B."/>
            <person name="Smith H.O."/>
            <person name="Venter J.C."/>
        </authorList>
    </citation>
    <scope>NUCLEOTIDE SEQUENCE [LARGE SCALE GENOMIC DNA]</scope>
    <source>
        <strain evidence="2">ATCC 35210 / DSM 4680 / CIP 102532 / B31</strain>
    </source>
</reference>
<organism evidence="1 2">
    <name type="scientific">Borreliella burgdorferi (strain ATCC 35210 / DSM 4680 / CIP 102532 / B31)</name>
    <name type="common">Borrelia burgdorferi</name>
    <dbReference type="NCBI Taxonomy" id="224326"/>
    <lineage>
        <taxon>Bacteria</taxon>
        <taxon>Pseudomonadati</taxon>
        <taxon>Spirochaetota</taxon>
        <taxon>Spirochaetia</taxon>
        <taxon>Spirochaetales</taxon>
        <taxon>Borreliaceae</taxon>
        <taxon>Borreliella</taxon>
    </lineage>
</organism>
<keyword evidence="2" id="KW-1185">Reference proteome</keyword>
<keyword evidence="1" id="KW-0614">Plasmid</keyword>
<dbReference type="AlphaFoldDB" id="O51021"/>
<dbReference type="KEGG" id="bbu:BB_F14"/>
<accession>O51021</accession>
<dbReference type="EMBL" id="AE000794">
    <property type="protein sequence ID" value="AAC66365.2"/>
    <property type="molecule type" value="Genomic_DNA"/>
</dbReference>
<evidence type="ECO:0000313" key="2">
    <source>
        <dbReference type="Proteomes" id="UP000001807"/>
    </source>
</evidence>
<proteinExistence type="predicted"/>
<sequence length="171" mass="21056">MNIDENPIKNIFNKIEEKNGKKIYYTKIFYHLVNFRNNCKKQRLKLEFKKFNSKDKYSFNLFPIEGKNKFLGIRYGYDRLEKPFLHKIGKNRNYAIKKLYYIEFIFKTGSIKCYLLSLRTLLRKRQKEDTKYYKYSLKHLKKMERKVYKFYNKKLTNGGILDKWILKNQIL</sequence>